<dbReference type="InterPro" id="IPR010368">
    <property type="entry name" value="Com_YlbF"/>
</dbReference>
<organism evidence="1 2">
    <name type="scientific">Candidatus Eisenbergiella intestinigallinarum</name>
    <dbReference type="NCBI Taxonomy" id="2838549"/>
    <lineage>
        <taxon>Bacteria</taxon>
        <taxon>Bacillati</taxon>
        <taxon>Bacillota</taxon>
        <taxon>Clostridia</taxon>
        <taxon>Lachnospirales</taxon>
        <taxon>Lachnospiraceae</taxon>
        <taxon>Eisenbergiella</taxon>
    </lineage>
</organism>
<comment type="caution">
    <text evidence="1">The sequence shown here is derived from an EMBL/GenBank/DDBJ whole genome shotgun (WGS) entry which is preliminary data.</text>
</comment>
<dbReference type="SUPFAM" id="SSF158622">
    <property type="entry name" value="YheA/YmcA-like"/>
    <property type="match status" value="1"/>
</dbReference>
<reference evidence="1" key="1">
    <citation type="journal article" date="2021" name="PeerJ">
        <title>Extensive microbial diversity within the chicken gut microbiome revealed by metagenomics and culture.</title>
        <authorList>
            <person name="Gilroy R."/>
            <person name="Ravi A."/>
            <person name="Getino M."/>
            <person name="Pursley I."/>
            <person name="Horton D.L."/>
            <person name="Alikhan N.F."/>
            <person name="Baker D."/>
            <person name="Gharbi K."/>
            <person name="Hall N."/>
            <person name="Watson M."/>
            <person name="Adriaenssens E.M."/>
            <person name="Foster-Nyarko E."/>
            <person name="Jarju S."/>
            <person name="Secka A."/>
            <person name="Antonio M."/>
            <person name="Oren A."/>
            <person name="Chaudhuri R.R."/>
            <person name="La Ragione R."/>
            <person name="Hildebrand F."/>
            <person name="Pallen M.J."/>
        </authorList>
    </citation>
    <scope>NUCLEOTIDE SEQUENCE</scope>
    <source>
        <strain evidence="1">ChiBcec1-1630</strain>
    </source>
</reference>
<reference evidence="1" key="2">
    <citation type="submission" date="2021-04" db="EMBL/GenBank/DDBJ databases">
        <authorList>
            <person name="Gilroy R."/>
        </authorList>
    </citation>
    <scope>NUCLEOTIDE SEQUENCE</scope>
    <source>
        <strain evidence="1">ChiBcec1-1630</strain>
    </source>
</reference>
<dbReference type="InterPro" id="IPR023378">
    <property type="entry name" value="YheA/YmcA-like_dom_sf"/>
</dbReference>
<gene>
    <name evidence="1" type="ORF">H9926_02760</name>
</gene>
<protein>
    <submittedName>
        <fullName evidence="1">YlbF family regulator</fullName>
    </submittedName>
</protein>
<evidence type="ECO:0000313" key="2">
    <source>
        <dbReference type="Proteomes" id="UP000823922"/>
    </source>
</evidence>
<sequence>MGSNSLCGGPKTIFSRCRNGVKRVEVQEALGQLAQAIRDSEIYREYRRQSERVDNAGNMREKIDEYRIRNFELQNSAYTEDLLDKMEAFEREYEKFREDPLVEEFLDAELAFCRMMQEIDVKLAEAVDFE</sequence>
<dbReference type="Proteomes" id="UP000823922">
    <property type="component" value="Unassembled WGS sequence"/>
</dbReference>
<proteinExistence type="predicted"/>
<dbReference type="Pfam" id="PF06133">
    <property type="entry name" value="Com_YlbF"/>
    <property type="match status" value="1"/>
</dbReference>
<dbReference type="Gene3D" id="1.20.1500.10">
    <property type="entry name" value="YheA/YmcA-like"/>
    <property type="match status" value="1"/>
</dbReference>
<dbReference type="AlphaFoldDB" id="A0A9D2QG28"/>
<accession>A0A9D2QG28</accession>
<evidence type="ECO:0000313" key="1">
    <source>
        <dbReference type="EMBL" id="HJC86919.1"/>
    </source>
</evidence>
<dbReference type="EMBL" id="DWVS01000063">
    <property type="protein sequence ID" value="HJC86919.1"/>
    <property type="molecule type" value="Genomic_DNA"/>
</dbReference>
<name>A0A9D2QG28_9FIRM</name>